<evidence type="ECO:0000259" key="2">
    <source>
        <dbReference type="Pfam" id="PF13649"/>
    </source>
</evidence>
<dbReference type="InterPro" id="IPR041698">
    <property type="entry name" value="Methyltransf_25"/>
</dbReference>
<gene>
    <name evidence="3" type="ORF">O6C86_12010</name>
</gene>
<name>A0AAP3HFC5_LEGPN</name>
<dbReference type="EMBL" id="JAPXIC010000080">
    <property type="protein sequence ID" value="MCZ4719933.1"/>
    <property type="molecule type" value="Genomic_DNA"/>
</dbReference>
<accession>A0AAP3HFC5</accession>
<evidence type="ECO:0000313" key="4">
    <source>
        <dbReference type="Proteomes" id="UP001071279"/>
    </source>
</evidence>
<dbReference type="PANTHER" id="PTHR43861">
    <property type="entry name" value="TRANS-ACONITATE 2-METHYLTRANSFERASE-RELATED"/>
    <property type="match status" value="1"/>
</dbReference>
<organism evidence="3 4">
    <name type="scientific">Legionella pneumophila</name>
    <dbReference type="NCBI Taxonomy" id="446"/>
    <lineage>
        <taxon>Bacteria</taxon>
        <taxon>Pseudomonadati</taxon>
        <taxon>Pseudomonadota</taxon>
        <taxon>Gammaproteobacteria</taxon>
        <taxon>Legionellales</taxon>
        <taxon>Legionellaceae</taxon>
        <taxon>Legionella</taxon>
    </lineage>
</organism>
<dbReference type="InterPro" id="IPR029063">
    <property type="entry name" value="SAM-dependent_MTases_sf"/>
</dbReference>
<dbReference type="SUPFAM" id="SSF53335">
    <property type="entry name" value="S-adenosyl-L-methionine-dependent methyltransferases"/>
    <property type="match status" value="1"/>
</dbReference>
<dbReference type="Pfam" id="PF13649">
    <property type="entry name" value="Methyltransf_25"/>
    <property type="match status" value="1"/>
</dbReference>
<dbReference type="Proteomes" id="UP001071279">
    <property type="component" value="Unassembled WGS sequence"/>
</dbReference>
<dbReference type="RefSeq" id="WP_061722716.1">
    <property type="nucleotide sequence ID" value="NZ_CP114576.1"/>
</dbReference>
<dbReference type="AlphaFoldDB" id="A0AAP3HFC5"/>
<evidence type="ECO:0000256" key="1">
    <source>
        <dbReference type="ARBA" id="ARBA00022679"/>
    </source>
</evidence>
<evidence type="ECO:0000313" key="3">
    <source>
        <dbReference type="EMBL" id="MCZ4719933.1"/>
    </source>
</evidence>
<keyword evidence="1" id="KW-0808">Transferase</keyword>
<sequence length="274" mass="31376">MNKEHKLGLPLEYQKMPEYFDAHNINEGTEAKNALIEKLLRKQNVKSVLDMTCGTGSQVFYLSKRGFDVIGSDFSPALLAIARNKAKELNRNIIFIDGDMRELQAGKFDAVITIFNAIGHLTKADFEKSLQNIQANLKEDGVYIFDIFNLQAITDDIINDLARDIESIVNGDHIRNIQHSEIDREKGLLTSHDHYIISKEHGAQEMHTNSFSLQIYTAEELQTMLKHNGFEVIRLYDMDGNDFIADKSLNILTVARKKRHDNYQKSRETDARFN</sequence>
<dbReference type="CDD" id="cd02440">
    <property type="entry name" value="AdoMet_MTases"/>
    <property type="match status" value="1"/>
</dbReference>
<protein>
    <submittedName>
        <fullName evidence="3">Class I SAM-dependent methyltransferase</fullName>
    </submittedName>
</protein>
<feature type="domain" description="Methyltransferase" evidence="2">
    <location>
        <begin position="48"/>
        <end position="141"/>
    </location>
</feature>
<keyword evidence="3" id="KW-0489">Methyltransferase</keyword>
<dbReference type="Gene3D" id="2.20.25.110">
    <property type="entry name" value="S-adenosyl-L-methionine-dependent methyltransferases"/>
    <property type="match status" value="1"/>
</dbReference>
<proteinExistence type="predicted"/>
<dbReference type="Gene3D" id="3.40.50.150">
    <property type="entry name" value="Vaccinia Virus protein VP39"/>
    <property type="match status" value="1"/>
</dbReference>
<reference evidence="3" key="1">
    <citation type="submission" date="2022-12" db="EMBL/GenBank/DDBJ databases">
        <title>Comparative genomics of Legionella pneumophila isolates from the West Bank and Germany support molecular epidemiology of Legionnaires disease.</title>
        <authorList>
            <person name="Zayed A.R."/>
            <person name="Bitar D.M."/>
            <person name="Steinert M."/>
            <person name="Lueck C."/>
            <person name="Brettar I."/>
            <person name="Hoefle M.G."/>
            <person name="Bunk B."/>
        </authorList>
    </citation>
    <scope>NUCLEOTIDE SEQUENCE</scope>
    <source>
        <strain evidence="3">H23</strain>
    </source>
</reference>
<dbReference type="GO" id="GO:0008168">
    <property type="term" value="F:methyltransferase activity"/>
    <property type="evidence" value="ECO:0007669"/>
    <property type="project" value="UniProtKB-KW"/>
</dbReference>
<dbReference type="GO" id="GO:0032259">
    <property type="term" value="P:methylation"/>
    <property type="evidence" value="ECO:0007669"/>
    <property type="project" value="UniProtKB-KW"/>
</dbReference>
<comment type="caution">
    <text evidence="3">The sequence shown here is derived from an EMBL/GenBank/DDBJ whole genome shotgun (WGS) entry which is preliminary data.</text>
</comment>